<evidence type="ECO:0000313" key="3">
    <source>
        <dbReference type="EMBL" id="PKU35613.1"/>
    </source>
</evidence>
<evidence type="ECO:0000256" key="1">
    <source>
        <dbReference type="ARBA" id="ARBA00022679"/>
    </source>
</evidence>
<protein>
    <recommendedName>
        <fullName evidence="5">Glutamine amidotransferase type-2 domain-containing protein</fullName>
    </recommendedName>
</protein>
<dbReference type="OrthoDB" id="9274261at2759"/>
<dbReference type="AlphaFoldDB" id="A0A2I0TPF9"/>
<reference evidence="4" key="1">
    <citation type="submission" date="2017-11" db="EMBL/GenBank/DDBJ databases">
        <authorList>
            <person name="Lima N.C."/>
            <person name="Parody-Merino A.M."/>
            <person name="Battley P.F."/>
            <person name="Fidler A.E."/>
            <person name="Prosdocimi F."/>
        </authorList>
    </citation>
    <scope>NUCLEOTIDE SEQUENCE [LARGE SCALE GENOMIC DNA]</scope>
</reference>
<dbReference type="SUPFAM" id="SSF56235">
    <property type="entry name" value="N-terminal nucleophile aminohydrolases (Ntn hydrolases)"/>
    <property type="match status" value="1"/>
</dbReference>
<keyword evidence="4" id="KW-1185">Reference proteome</keyword>
<organism evidence="3 4">
    <name type="scientific">Limosa lapponica baueri</name>
    <dbReference type="NCBI Taxonomy" id="1758121"/>
    <lineage>
        <taxon>Eukaryota</taxon>
        <taxon>Metazoa</taxon>
        <taxon>Chordata</taxon>
        <taxon>Craniata</taxon>
        <taxon>Vertebrata</taxon>
        <taxon>Euteleostomi</taxon>
        <taxon>Archelosauria</taxon>
        <taxon>Archosauria</taxon>
        <taxon>Dinosauria</taxon>
        <taxon>Saurischia</taxon>
        <taxon>Theropoda</taxon>
        <taxon>Coelurosauria</taxon>
        <taxon>Aves</taxon>
        <taxon>Neognathae</taxon>
        <taxon>Neoaves</taxon>
        <taxon>Charadriiformes</taxon>
        <taxon>Scolopacidae</taxon>
        <taxon>Limosa</taxon>
    </lineage>
</organism>
<reference evidence="4" key="2">
    <citation type="submission" date="2017-12" db="EMBL/GenBank/DDBJ databases">
        <title>Genome sequence of the Bar-tailed Godwit (Limosa lapponica baueri).</title>
        <authorList>
            <person name="Lima N.C.B."/>
            <person name="Parody-Merino A.M."/>
            <person name="Battley P.F."/>
            <person name="Fidler A.E."/>
            <person name="Prosdocimi F."/>
        </authorList>
    </citation>
    <scope>NUCLEOTIDE SEQUENCE [LARGE SCALE GENOMIC DNA]</scope>
</reference>
<evidence type="ECO:0000313" key="4">
    <source>
        <dbReference type="Proteomes" id="UP000233556"/>
    </source>
</evidence>
<evidence type="ECO:0008006" key="5">
    <source>
        <dbReference type="Google" id="ProtNLM"/>
    </source>
</evidence>
<sequence length="275" mass="30722">MLGKRGIVYKVKAGSVLGQVRFNSFINDIDSGIECTLSKFVDDTKLSGAVDTPEGQGVVQRDLDKLEKGQESAGIVTSDGESSQAFKVHKLMRHGVGLSTSSDSELITQLLAFTPPLENDDTADWVARIKNLMNETPTSYSLLIMHKDIIYAVRDPYGNRPLCIGRLIPVGDMNGKDMRIGKYLSSQFCFIQRYYREVLPGEIVKISRYDVQTLDVVPRPEGDPSAFCIFEYVYFARPDSIFEVEAVKNCLSYEILARTVVSNKLFFAFYGHAIC</sequence>
<gene>
    <name evidence="3" type="ORF">llap_14084</name>
</gene>
<accession>A0A2I0TPF9</accession>
<keyword evidence="1" id="KW-0808">Transferase</keyword>
<dbReference type="GO" id="GO:0016740">
    <property type="term" value="F:transferase activity"/>
    <property type="evidence" value="ECO:0007669"/>
    <property type="project" value="UniProtKB-KW"/>
</dbReference>
<dbReference type="Proteomes" id="UP000233556">
    <property type="component" value="Unassembled WGS sequence"/>
</dbReference>
<keyword evidence="2" id="KW-0315">Glutamine amidotransferase</keyword>
<proteinExistence type="predicted"/>
<name>A0A2I0TPF9_LIMLA</name>
<evidence type="ECO:0000256" key="2">
    <source>
        <dbReference type="ARBA" id="ARBA00022962"/>
    </source>
</evidence>
<dbReference type="PANTHER" id="PTHR11907">
    <property type="entry name" value="AMIDOPHOSPHORIBOSYLTRANSFERASE"/>
    <property type="match status" value="1"/>
</dbReference>
<dbReference type="InterPro" id="IPR029055">
    <property type="entry name" value="Ntn_hydrolases_N"/>
</dbReference>
<dbReference type="Gene3D" id="3.60.20.10">
    <property type="entry name" value="Glutamine Phosphoribosylpyrophosphate, subunit 1, domain 1"/>
    <property type="match status" value="1"/>
</dbReference>
<dbReference type="EMBL" id="KZ508146">
    <property type="protein sequence ID" value="PKU35613.1"/>
    <property type="molecule type" value="Genomic_DNA"/>
</dbReference>